<keyword evidence="7" id="KW-0067">ATP-binding</keyword>
<evidence type="ECO:0000256" key="7">
    <source>
        <dbReference type="ARBA" id="ARBA00022840"/>
    </source>
</evidence>
<dbReference type="InterPro" id="IPR036640">
    <property type="entry name" value="ABC1_TM_sf"/>
</dbReference>
<evidence type="ECO:0000256" key="2">
    <source>
        <dbReference type="ARBA" id="ARBA00007577"/>
    </source>
</evidence>
<dbReference type="PROSITE" id="PS50929">
    <property type="entry name" value="ABC_TM1F"/>
    <property type="match status" value="2"/>
</dbReference>
<proteinExistence type="inferred from homology"/>
<keyword evidence="4 10" id="KW-0812">Transmembrane</keyword>
<keyword evidence="9 10" id="KW-0472">Membrane</keyword>
<feature type="transmembrane region" description="Helical" evidence="10">
    <location>
        <begin position="101"/>
        <end position="122"/>
    </location>
</feature>
<dbReference type="GO" id="GO:0015421">
    <property type="term" value="F:ABC-type oligopeptide transporter activity"/>
    <property type="evidence" value="ECO:0007669"/>
    <property type="project" value="TreeGrafter"/>
</dbReference>
<evidence type="ECO:0000256" key="5">
    <source>
        <dbReference type="ARBA" id="ARBA00022737"/>
    </source>
</evidence>
<feature type="domain" description="ABC transmembrane type-1" evidence="12">
    <location>
        <begin position="17"/>
        <end position="341"/>
    </location>
</feature>
<evidence type="ECO:0000313" key="14">
    <source>
        <dbReference type="Proteomes" id="UP000502823"/>
    </source>
</evidence>
<dbReference type="InParanoid" id="A0A6L2PVG4"/>
<evidence type="ECO:0000256" key="10">
    <source>
        <dbReference type="SAM" id="Phobius"/>
    </source>
</evidence>
<keyword evidence="5" id="KW-0677">Repeat</keyword>
<feature type="transmembrane region" description="Helical" evidence="10">
    <location>
        <begin position="836"/>
        <end position="855"/>
    </location>
</feature>
<dbReference type="FunFam" id="1.20.1560.10:FF:000018">
    <property type="entry name" value="ATP-binding cassette subfamily B member 11"/>
    <property type="match status" value="1"/>
</dbReference>
<evidence type="ECO:0000256" key="3">
    <source>
        <dbReference type="ARBA" id="ARBA00022448"/>
    </source>
</evidence>
<dbReference type="SMART" id="SM00382">
    <property type="entry name" value="AAA"/>
    <property type="match status" value="1"/>
</dbReference>
<feature type="domain" description="ABC transporter" evidence="11">
    <location>
        <begin position="376"/>
        <end position="614"/>
    </location>
</feature>
<organism evidence="13 14">
    <name type="scientific">Coptotermes formosanus</name>
    <name type="common">Formosan subterranean termite</name>
    <dbReference type="NCBI Taxonomy" id="36987"/>
    <lineage>
        <taxon>Eukaryota</taxon>
        <taxon>Metazoa</taxon>
        <taxon>Ecdysozoa</taxon>
        <taxon>Arthropoda</taxon>
        <taxon>Hexapoda</taxon>
        <taxon>Insecta</taxon>
        <taxon>Pterygota</taxon>
        <taxon>Neoptera</taxon>
        <taxon>Polyneoptera</taxon>
        <taxon>Dictyoptera</taxon>
        <taxon>Blattodea</taxon>
        <taxon>Blattoidea</taxon>
        <taxon>Termitoidae</taxon>
        <taxon>Rhinotermitidae</taxon>
        <taxon>Coptotermes</taxon>
    </lineage>
</organism>
<keyword evidence="6" id="KW-0547">Nucleotide-binding</keyword>
<feature type="transmembrane region" description="Helical" evidence="10">
    <location>
        <begin position="332"/>
        <end position="353"/>
    </location>
</feature>
<dbReference type="Gene3D" id="3.40.50.300">
    <property type="entry name" value="P-loop containing nucleotide triphosphate hydrolases"/>
    <property type="match status" value="1"/>
</dbReference>
<dbReference type="CDD" id="cd18577">
    <property type="entry name" value="ABC_6TM_Pgp_ABCB1_D1_like"/>
    <property type="match status" value="1"/>
</dbReference>
<dbReference type="Proteomes" id="UP000502823">
    <property type="component" value="Unassembled WGS sequence"/>
</dbReference>
<feature type="transmembrane region" description="Helical" evidence="10">
    <location>
        <begin position="174"/>
        <end position="193"/>
    </location>
</feature>
<comment type="subcellular location">
    <subcellularLocation>
        <location evidence="1">Membrane</location>
        <topology evidence="1">Multi-pass membrane protein</topology>
    </subcellularLocation>
</comment>
<evidence type="ECO:0000256" key="9">
    <source>
        <dbReference type="ARBA" id="ARBA00023136"/>
    </source>
</evidence>
<feature type="transmembrane region" description="Helical" evidence="10">
    <location>
        <begin position="199"/>
        <end position="217"/>
    </location>
</feature>
<dbReference type="GO" id="GO:0005743">
    <property type="term" value="C:mitochondrial inner membrane"/>
    <property type="evidence" value="ECO:0007669"/>
    <property type="project" value="TreeGrafter"/>
</dbReference>
<dbReference type="GO" id="GO:0005524">
    <property type="term" value="F:ATP binding"/>
    <property type="evidence" value="ECO:0007669"/>
    <property type="project" value="UniProtKB-KW"/>
</dbReference>
<dbReference type="PANTHER" id="PTHR43394:SF27">
    <property type="entry name" value="ATP-DEPENDENT TRANSLOCASE ABCB1-LIKE"/>
    <property type="match status" value="1"/>
</dbReference>
<dbReference type="AlphaFoldDB" id="A0A6L2PVG4"/>
<feature type="transmembrane region" description="Helical" evidence="10">
    <location>
        <begin position="276"/>
        <end position="300"/>
    </location>
</feature>
<dbReference type="FunFam" id="3.40.50.300:FF:000205">
    <property type="entry name" value="ABC transporter B family member 4"/>
    <property type="match status" value="1"/>
</dbReference>
<dbReference type="Pfam" id="PF00005">
    <property type="entry name" value="ABC_tran"/>
    <property type="match status" value="1"/>
</dbReference>
<evidence type="ECO:0000256" key="6">
    <source>
        <dbReference type="ARBA" id="ARBA00022741"/>
    </source>
</evidence>
<reference evidence="14" key="1">
    <citation type="submission" date="2020-01" db="EMBL/GenBank/DDBJ databases">
        <title>Draft genome sequence of the Termite Coptotermes fromosanus.</title>
        <authorList>
            <person name="Itakura S."/>
            <person name="Yosikawa Y."/>
            <person name="Umezawa K."/>
        </authorList>
    </citation>
    <scope>NUCLEOTIDE SEQUENCE [LARGE SCALE GENOMIC DNA]</scope>
</reference>
<feature type="transmembrane region" description="Helical" evidence="10">
    <location>
        <begin position="912"/>
        <end position="930"/>
    </location>
</feature>
<protein>
    <submittedName>
        <fullName evidence="13">Uncharacterized protein</fullName>
    </submittedName>
</protein>
<feature type="transmembrane region" description="Helical" evidence="10">
    <location>
        <begin position="730"/>
        <end position="749"/>
    </location>
</feature>
<evidence type="ECO:0000256" key="1">
    <source>
        <dbReference type="ARBA" id="ARBA00004141"/>
    </source>
</evidence>
<dbReference type="PROSITE" id="PS00211">
    <property type="entry name" value="ABC_TRANSPORTER_1"/>
    <property type="match status" value="1"/>
</dbReference>
<dbReference type="PANTHER" id="PTHR43394">
    <property type="entry name" value="ATP-DEPENDENT PERMEASE MDL1, MITOCHONDRIAL"/>
    <property type="match status" value="1"/>
</dbReference>
<dbReference type="Gene3D" id="1.20.1560.10">
    <property type="entry name" value="ABC transporter type 1, transmembrane domain"/>
    <property type="match status" value="1"/>
</dbReference>
<dbReference type="InterPro" id="IPR011527">
    <property type="entry name" value="ABC1_TM_dom"/>
</dbReference>
<feature type="transmembrane region" description="Helical" evidence="10">
    <location>
        <begin position="813"/>
        <end position="830"/>
    </location>
</feature>
<dbReference type="InterPro" id="IPR027417">
    <property type="entry name" value="P-loop_NTPase"/>
</dbReference>
<accession>A0A6L2PVG4</accession>
<dbReference type="OrthoDB" id="6500128at2759"/>
<feature type="transmembrane region" description="Helical" evidence="10">
    <location>
        <begin position="12"/>
        <end position="37"/>
    </location>
</feature>
<dbReference type="CDD" id="cd03249">
    <property type="entry name" value="ABC_MTABC3_MDL1_MDL2"/>
    <property type="match status" value="1"/>
</dbReference>
<evidence type="ECO:0000259" key="12">
    <source>
        <dbReference type="PROSITE" id="PS50929"/>
    </source>
</evidence>
<evidence type="ECO:0000259" key="11">
    <source>
        <dbReference type="PROSITE" id="PS50893"/>
    </source>
</evidence>
<feature type="transmembrane region" description="Helical" evidence="10">
    <location>
        <begin position="689"/>
        <end position="710"/>
    </location>
</feature>
<dbReference type="Pfam" id="PF00664">
    <property type="entry name" value="ABC_membrane"/>
    <property type="match status" value="2"/>
</dbReference>
<keyword evidence="3" id="KW-0813">Transport</keyword>
<keyword evidence="8 10" id="KW-1133">Transmembrane helix</keyword>
<evidence type="ECO:0000256" key="4">
    <source>
        <dbReference type="ARBA" id="ARBA00022692"/>
    </source>
</evidence>
<dbReference type="PROSITE" id="PS50893">
    <property type="entry name" value="ABC_TRANSPORTER_2"/>
    <property type="match status" value="1"/>
</dbReference>
<feature type="domain" description="ABC transmembrane type-1" evidence="12">
    <location>
        <begin position="692"/>
        <end position="952"/>
    </location>
</feature>
<dbReference type="SUPFAM" id="SSF90123">
    <property type="entry name" value="ABC transporter transmembrane region"/>
    <property type="match status" value="2"/>
</dbReference>
<dbReference type="InterPro" id="IPR003439">
    <property type="entry name" value="ABC_transporter-like_ATP-bd"/>
</dbReference>
<comment type="similarity">
    <text evidence="2">Belongs to the ABC transporter superfamily. ABCB family. Multidrug resistance exporter (TC 3.A.1.201) subfamily.</text>
</comment>
<dbReference type="EMBL" id="BLKM01000454">
    <property type="protein sequence ID" value="GFG33787.1"/>
    <property type="molecule type" value="Genomic_DNA"/>
</dbReference>
<dbReference type="InterPro" id="IPR017871">
    <property type="entry name" value="ABC_transporter-like_CS"/>
</dbReference>
<gene>
    <name evidence="13" type="ORF">Cfor_05131</name>
</gene>
<keyword evidence="14" id="KW-1185">Reference proteome</keyword>
<dbReference type="GO" id="GO:0016887">
    <property type="term" value="F:ATP hydrolysis activity"/>
    <property type="evidence" value="ECO:0007669"/>
    <property type="project" value="InterPro"/>
</dbReference>
<name>A0A6L2PVG4_COPFO</name>
<dbReference type="SUPFAM" id="SSF52540">
    <property type="entry name" value="P-loop containing nucleoside triphosphate hydrolases"/>
    <property type="match status" value="1"/>
</dbReference>
<dbReference type="InterPro" id="IPR003593">
    <property type="entry name" value="AAA+_ATPase"/>
</dbReference>
<dbReference type="CDD" id="cd18578">
    <property type="entry name" value="ABC_6TM_Pgp_ABCB1_D2_like"/>
    <property type="match status" value="1"/>
</dbReference>
<comment type="caution">
    <text evidence="13">The sequence shown here is derived from an EMBL/GenBank/DDBJ whole genome shotgun (WGS) entry which is preliminary data.</text>
</comment>
<dbReference type="GO" id="GO:0090374">
    <property type="term" value="P:oligopeptide export from mitochondrion"/>
    <property type="evidence" value="ECO:0007669"/>
    <property type="project" value="TreeGrafter"/>
</dbReference>
<sequence>MLLKFRYARCSDVLLVVTGTTFAVFHGASLPTLALIFGRMTNTLISKGIKYNSTTDQEDAVFSGTSSLHKFSGWNSSADTEPPWANTSPDFMQSMMQYSVYYTYLGAAVLIASFIQTLCWELSCERQVYQLRQIFFAQILRQDLSWYDCNQGGDLTTKLSDDLERVREGLGSKCSFVIQYMSTFVAGITVGFITSWKLTLVVMVVGPFFIGATGYLVRITATSSAREQEKYALASGVADQVLNNVRTVLAFGKQDYEIQRFDTALEVGRLLGMKKYLVLSVCGGIVAFLNFIGYGLAFWYGAELISKSEITPGSVFTVFFSVLSGAFSLGQAMPYVSVVSTAVGAASTLFAIIDRVPDIDPYSDAGIKPNKVRGDIELKDVTFAYPARSGVKVLDGINLKIKAGETVALVGESGSGKSTIVSLILRFYDPAAGEVLLDGVDMRKLNVPWLRSKIGVVSQEPNLFGSTIYDNISYGHHHVEYRDVVKAALMANAHSFISALPKGYNTVVGGSVGSAQLSGGQKQRIAIARALIRDPPILLLDEATSALDAKSEQIIKDTLRQAVKGRTTIIIAHRLSTIFEANHIYVLKDGVVREHGTHSELQSMKGHYYRLVQSQRYHGDDVGSLSNYMLHCVQNVMGNDANTLNSIKLVSGILNYTYPVCFQNFSHGSKGEPSPMWRLLKLNAPEWKALSLGFFGCVAIGAIMPMFAIFYGEMFDTFQLSGPELKKSALFWTVMIVVLAFGAGLSNWLQIISMTTACEKLVKRLRVLAFSNILCQPVSWMDEDDNSPHKLCTKLARDAPLVKSAAGLRAGQVLGAVVTLVSALTIAFVYGWKLAFLLMIAVPVLAFASYQLALINRRYQRRDNNLMDQAGKVASESILNIRTVQSLGKEYLFLDLYLEKLVTPLMEAKKQALFFAGVFSFSQAVIYAMYAGAFRFGAYLIEIGDMEAVDVYRQVHLNVKVKIFCYSIWRTWSYSDILWCHKDSYLKLSTSSFYVNNGRKGR</sequence>
<dbReference type="InterPro" id="IPR039421">
    <property type="entry name" value="Type_1_exporter"/>
</dbReference>
<evidence type="ECO:0000256" key="8">
    <source>
        <dbReference type="ARBA" id="ARBA00022989"/>
    </source>
</evidence>
<evidence type="ECO:0000313" key="13">
    <source>
        <dbReference type="EMBL" id="GFG33787.1"/>
    </source>
</evidence>